<dbReference type="EMBL" id="JX193905">
    <property type="protein sequence ID" value="AFS52010.1"/>
    <property type="molecule type" value="Genomic_DNA"/>
</dbReference>
<dbReference type="Pfam" id="PF07134">
    <property type="entry name" value="AcMNPV_Orf18"/>
    <property type="match status" value="1"/>
</dbReference>
<sequence length="358" mass="40858">MIRLIDQLKCGALPYITTKSIEDRFRDRVMARVDASFYKDCLEKLITNANGGLFVLTGGAATACHIDDGGDAVEHYALKCLDLQYYHESGAAALQLGRIERSLQESVNVFRDKIAALLSAVKLQDGLVVYKCYQNGAFQLNGDVALHLNARIQCTQTEYNDQFDLVRFALQVEVTGGVTEYRNQRIVSNATLSLSVFFVNILVMKHEFDGDRCIKIFRPFGVGYRVLVAPLQRVLNDQLVCLLKDIFTRKFEYKIAHRLERIKRLYLKLPHHYYEVCINDQSDNVYRHRHESVTCFVKRILDRHGPALGCRILMHTFLTTDSFDGAVPTCVGDEINCPYVDSVDVGWKRFMSCILMLY</sequence>
<dbReference type="InterPro" id="IPR010785">
    <property type="entry name" value="AcMNPV_AC18"/>
</dbReference>
<protein>
    <submittedName>
        <fullName evidence="1">DekiORF133</fullName>
    </submittedName>
</protein>
<accession>V9LT12</accession>
<evidence type="ECO:0000313" key="1">
    <source>
        <dbReference type="EMBL" id="AFS52010.1"/>
    </source>
</evidence>
<reference evidence="1" key="1">
    <citation type="submission" date="2012-06" db="EMBL/GenBank/DDBJ databases">
        <title>Genomic sequencing and analysis of the Dendrolimus kikuchii nucleopolyhedrovirus.</title>
        <authorList>
            <person name="Yang M.M."/>
        </authorList>
    </citation>
    <scope>NUCLEOTIDE SEQUENCE</scope>
    <source>
        <strain evidence="1">YN</strain>
    </source>
</reference>
<proteinExistence type="predicted"/>
<name>V9LT12_9ABAC</name>
<organism evidence="1">
    <name type="scientific">Dendrolimus kikuchii nucleopolyhedrovirus</name>
    <dbReference type="NCBI Taxonomy" id="1219875"/>
    <lineage>
        <taxon>Viruses</taxon>
        <taxon>Viruses incertae sedis</taxon>
        <taxon>Naldaviricetes</taxon>
        <taxon>Lefavirales</taxon>
        <taxon>Baculoviridae</taxon>
        <taxon>Alphabaculovirus</taxon>
    </lineage>
</organism>